<evidence type="ECO:0000313" key="8">
    <source>
        <dbReference type="Proteomes" id="UP000503640"/>
    </source>
</evidence>
<feature type="domain" description="Leucine-binding protein" evidence="6">
    <location>
        <begin position="26"/>
        <end position="355"/>
    </location>
</feature>
<evidence type="ECO:0000256" key="1">
    <source>
        <dbReference type="ARBA" id="ARBA00010062"/>
    </source>
</evidence>
<protein>
    <submittedName>
        <fullName evidence="7">Branched-chain amino acid ABC transporter substrate-binding protein</fullName>
    </submittedName>
</protein>
<dbReference type="Gene3D" id="3.40.50.2300">
    <property type="match status" value="2"/>
</dbReference>
<dbReference type="InterPro" id="IPR000709">
    <property type="entry name" value="Leu_Ile_Val-bd"/>
</dbReference>
<keyword evidence="2" id="KW-0813">Transport</keyword>
<dbReference type="SUPFAM" id="SSF53822">
    <property type="entry name" value="Periplasmic binding protein-like I"/>
    <property type="match status" value="1"/>
</dbReference>
<feature type="signal peptide" evidence="5">
    <location>
        <begin position="1"/>
        <end position="21"/>
    </location>
</feature>
<evidence type="ECO:0000256" key="2">
    <source>
        <dbReference type="ARBA" id="ARBA00022448"/>
    </source>
</evidence>
<dbReference type="InterPro" id="IPR051010">
    <property type="entry name" value="BCAA_transport"/>
</dbReference>
<proteinExistence type="inferred from homology"/>
<accession>A0A7I9VJQ5</accession>
<dbReference type="CDD" id="cd06348">
    <property type="entry name" value="PBP1_ABC_HAAT-like"/>
    <property type="match status" value="1"/>
</dbReference>
<dbReference type="PRINTS" id="PR00337">
    <property type="entry name" value="LEUILEVALBP"/>
</dbReference>
<dbReference type="RefSeq" id="WP_176063853.1">
    <property type="nucleotide sequence ID" value="NZ_BJTG01000002.1"/>
</dbReference>
<dbReference type="EMBL" id="BJTG01000002">
    <property type="protein sequence ID" value="GEJ56408.1"/>
    <property type="molecule type" value="Genomic_DNA"/>
</dbReference>
<evidence type="ECO:0000256" key="4">
    <source>
        <dbReference type="ARBA" id="ARBA00022970"/>
    </source>
</evidence>
<evidence type="ECO:0000256" key="3">
    <source>
        <dbReference type="ARBA" id="ARBA00022729"/>
    </source>
</evidence>
<comment type="caution">
    <text evidence="7">The sequence shown here is derived from an EMBL/GenBank/DDBJ whole genome shotgun (WGS) entry which is preliminary data.</text>
</comment>
<gene>
    <name evidence="7" type="ORF">AMYX_11490</name>
</gene>
<sequence>MSTFRHAFLAVLILSGGTALGADRTARIGAALSLTGDAGVYGATQRNGLQLAVEEVNRTGRVPGVKLEVVIDDDGSSKQQAISVYQRFINQQKVSAIIGPTLSTMATAADPIAQMAKVPVVAVSNTAAKGITDIGDHIWRVSLMEKQVVPGAMKTAQQRLHFKTAGVLYGNDDVFTKAGYDVMKATLDQLGVKILGTQTFARADRDFNAQITALKSQNPDLLVVSALAENAAAIVAQARQLGWTGPIMGGNGFNSPAFIKNAGPAAEGVLVGTAWNSASPAPANQRFKQEMAARGFTADQFAAQAYTGVLVLAEAMKQAGGKTGREDIEAGLAKVKNLDTPLGAFSFNPSRDGEHEPAVQIVKNGKFEILQ</sequence>
<evidence type="ECO:0000256" key="5">
    <source>
        <dbReference type="SAM" id="SignalP"/>
    </source>
</evidence>
<reference evidence="8" key="1">
    <citation type="journal article" date="2020" name="Appl. Environ. Microbiol.">
        <title>Diazotrophic Anaeromyxobacter Isolates from Soils.</title>
        <authorList>
            <person name="Masuda Y."/>
            <person name="Yamanaka H."/>
            <person name="Xu Z.X."/>
            <person name="Shiratori Y."/>
            <person name="Aono T."/>
            <person name="Amachi S."/>
            <person name="Senoo K."/>
            <person name="Itoh H."/>
        </authorList>
    </citation>
    <scope>NUCLEOTIDE SEQUENCE [LARGE SCALE GENOMIC DNA]</scope>
    <source>
        <strain evidence="8">R267</strain>
    </source>
</reference>
<dbReference type="PANTHER" id="PTHR30483:SF6">
    <property type="entry name" value="PERIPLASMIC BINDING PROTEIN OF ABC TRANSPORTER FOR NATURAL AMINO ACIDS"/>
    <property type="match status" value="1"/>
</dbReference>
<dbReference type="InterPro" id="IPR028081">
    <property type="entry name" value="Leu-bd"/>
</dbReference>
<keyword evidence="4" id="KW-0029">Amino-acid transport</keyword>
<dbReference type="GO" id="GO:0006865">
    <property type="term" value="P:amino acid transport"/>
    <property type="evidence" value="ECO:0007669"/>
    <property type="project" value="UniProtKB-KW"/>
</dbReference>
<dbReference type="PANTHER" id="PTHR30483">
    <property type="entry name" value="LEUCINE-SPECIFIC-BINDING PROTEIN"/>
    <property type="match status" value="1"/>
</dbReference>
<comment type="similarity">
    <text evidence="1">Belongs to the leucine-binding protein family.</text>
</comment>
<organism evidence="7 8">
    <name type="scientific">Anaeromyxobacter diazotrophicus</name>
    <dbReference type="NCBI Taxonomy" id="2590199"/>
    <lineage>
        <taxon>Bacteria</taxon>
        <taxon>Pseudomonadati</taxon>
        <taxon>Myxococcota</taxon>
        <taxon>Myxococcia</taxon>
        <taxon>Myxococcales</taxon>
        <taxon>Cystobacterineae</taxon>
        <taxon>Anaeromyxobacteraceae</taxon>
        <taxon>Anaeromyxobacter</taxon>
    </lineage>
</organism>
<dbReference type="AlphaFoldDB" id="A0A7I9VJQ5"/>
<keyword evidence="8" id="KW-1185">Reference proteome</keyword>
<feature type="chain" id="PRO_5029536111" evidence="5">
    <location>
        <begin position="22"/>
        <end position="371"/>
    </location>
</feature>
<dbReference type="Pfam" id="PF13458">
    <property type="entry name" value="Peripla_BP_6"/>
    <property type="match status" value="1"/>
</dbReference>
<evidence type="ECO:0000259" key="6">
    <source>
        <dbReference type="Pfam" id="PF13458"/>
    </source>
</evidence>
<dbReference type="InterPro" id="IPR028082">
    <property type="entry name" value="Peripla_BP_I"/>
</dbReference>
<evidence type="ECO:0000313" key="7">
    <source>
        <dbReference type="EMBL" id="GEJ56408.1"/>
    </source>
</evidence>
<dbReference type="Proteomes" id="UP000503640">
    <property type="component" value="Unassembled WGS sequence"/>
</dbReference>
<keyword evidence="3 5" id="KW-0732">Signal</keyword>
<name>A0A7I9VJQ5_9BACT</name>